<name>A0A642V5R9_9ASCO</name>
<gene>
    <name evidence="1" type="ORF">TRICI_002842</name>
</gene>
<sequence length="88" mass="9558">MSSLGPWGPGGVPPENPQKPLYFNILAKIQHGNSFSDCRREFGPEELLSVVDDHVVPALVSSNVIPVYGVLDLKADFPCTAFQCQMNA</sequence>
<keyword evidence="2" id="KW-1185">Reference proteome</keyword>
<comment type="caution">
    <text evidence="1">The sequence shown here is derived from an EMBL/GenBank/DDBJ whole genome shotgun (WGS) entry which is preliminary data.</text>
</comment>
<evidence type="ECO:0000313" key="1">
    <source>
        <dbReference type="EMBL" id="KAA8914766.1"/>
    </source>
</evidence>
<dbReference type="VEuPathDB" id="FungiDB:TRICI_002842"/>
<reference evidence="1" key="1">
    <citation type="journal article" date="2019" name="G3 (Bethesda)">
        <title>Genome Assemblies of Two Rare Opportunistic Yeast Pathogens: Diutina rugosa (syn. Candida rugosa) and Trichomonascus ciferrii (syn. Candida ciferrii).</title>
        <authorList>
            <person name="Mixao V."/>
            <person name="Saus E."/>
            <person name="Hansen A.P."/>
            <person name="Lass-Florl C."/>
            <person name="Gabaldon T."/>
        </authorList>
    </citation>
    <scope>NUCLEOTIDE SEQUENCE</scope>
    <source>
        <strain evidence="1">CBS 4856</strain>
    </source>
</reference>
<dbReference type="AlphaFoldDB" id="A0A642V5R9"/>
<protein>
    <submittedName>
        <fullName evidence="1">Uncharacterized protein</fullName>
    </submittedName>
</protein>
<accession>A0A642V5R9</accession>
<organism evidence="1 2">
    <name type="scientific">Trichomonascus ciferrii</name>
    <dbReference type="NCBI Taxonomy" id="44093"/>
    <lineage>
        <taxon>Eukaryota</taxon>
        <taxon>Fungi</taxon>
        <taxon>Dikarya</taxon>
        <taxon>Ascomycota</taxon>
        <taxon>Saccharomycotina</taxon>
        <taxon>Dipodascomycetes</taxon>
        <taxon>Dipodascales</taxon>
        <taxon>Trichomonascaceae</taxon>
        <taxon>Trichomonascus</taxon>
        <taxon>Trichomonascus ciferrii complex</taxon>
    </lineage>
</organism>
<evidence type="ECO:0000313" key="2">
    <source>
        <dbReference type="Proteomes" id="UP000761534"/>
    </source>
</evidence>
<dbReference type="Proteomes" id="UP000761534">
    <property type="component" value="Unassembled WGS sequence"/>
</dbReference>
<proteinExistence type="predicted"/>
<dbReference type="EMBL" id="SWFS01000194">
    <property type="protein sequence ID" value="KAA8914766.1"/>
    <property type="molecule type" value="Genomic_DNA"/>
</dbReference>